<gene>
    <name evidence="2" type="ORF">FVP77_00850</name>
</gene>
<dbReference type="SUPFAM" id="SSF159234">
    <property type="entry name" value="FomD-like"/>
    <property type="match status" value="1"/>
</dbReference>
<name>A0A5C8HZK6_9MICO</name>
<sequence length="187" mass="21500">MTTRPAPGTRLVFRWRKWDASPHWVHDCVYLGSDEFGDWFGQFAGWRSHRPGRDVVASTDNVTLLPPSGEWVFTANAPAHRTRVYIDLAWDARWDAGVPTGIDMDLDVVEQADRGVWIDDRDEWEEHRVKYGYPLDVVDRLEAVTLDLEARVSRREAPFDDATIDRWLGRMTQLHGSFDAEAPPADH</sequence>
<dbReference type="OrthoDB" id="3531052at2"/>
<accession>A0A5C8HZK6</accession>
<dbReference type="RefSeq" id="WP_147892821.1">
    <property type="nucleotide sequence ID" value="NZ_BAAANR010000001.1"/>
</dbReference>
<proteinExistence type="predicted"/>
<reference evidence="2 3" key="1">
    <citation type="submission" date="2019-08" db="EMBL/GenBank/DDBJ databases">
        <authorList>
            <person name="Dong K."/>
        </authorList>
    </citation>
    <scope>NUCLEOTIDE SEQUENCE [LARGE SCALE GENOMIC DNA]</scope>
    <source>
        <strain evidence="2 3">JCM14558</strain>
    </source>
</reference>
<dbReference type="InterPro" id="IPR007295">
    <property type="entry name" value="DUF402"/>
</dbReference>
<dbReference type="Gene3D" id="2.40.380.10">
    <property type="entry name" value="FomD-like"/>
    <property type="match status" value="1"/>
</dbReference>
<dbReference type="EMBL" id="VRSV01000001">
    <property type="protein sequence ID" value="TXK12077.1"/>
    <property type="molecule type" value="Genomic_DNA"/>
</dbReference>
<feature type="domain" description="DUF402" evidence="1">
    <location>
        <begin position="39"/>
        <end position="155"/>
    </location>
</feature>
<organism evidence="2 3">
    <name type="scientific">Microbacterium hatanonis</name>
    <dbReference type="NCBI Taxonomy" id="404366"/>
    <lineage>
        <taxon>Bacteria</taxon>
        <taxon>Bacillati</taxon>
        <taxon>Actinomycetota</taxon>
        <taxon>Actinomycetes</taxon>
        <taxon>Micrococcales</taxon>
        <taxon>Microbacteriaceae</taxon>
        <taxon>Microbacterium</taxon>
    </lineage>
</organism>
<dbReference type="Proteomes" id="UP000321034">
    <property type="component" value="Unassembled WGS sequence"/>
</dbReference>
<comment type="caution">
    <text evidence="2">The sequence shown here is derived from an EMBL/GenBank/DDBJ whole genome shotgun (WGS) entry which is preliminary data.</text>
</comment>
<keyword evidence="3" id="KW-1185">Reference proteome</keyword>
<dbReference type="AlphaFoldDB" id="A0A5C8HZK6"/>
<evidence type="ECO:0000313" key="2">
    <source>
        <dbReference type="EMBL" id="TXK12077.1"/>
    </source>
</evidence>
<evidence type="ECO:0000259" key="1">
    <source>
        <dbReference type="Pfam" id="PF04167"/>
    </source>
</evidence>
<evidence type="ECO:0000313" key="3">
    <source>
        <dbReference type="Proteomes" id="UP000321034"/>
    </source>
</evidence>
<dbReference type="Pfam" id="PF04167">
    <property type="entry name" value="DUF402"/>
    <property type="match status" value="1"/>
</dbReference>
<protein>
    <submittedName>
        <fullName evidence="2">DUF402 domain-containing protein</fullName>
    </submittedName>
</protein>
<dbReference type="InterPro" id="IPR035930">
    <property type="entry name" value="FomD-like_sf"/>
</dbReference>